<dbReference type="Proteomes" id="UP000322035">
    <property type="component" value="Chromosome"/>
</dbReference>
<dbReference type="RefSeq" id="WP_002848779.1">
    <property type="nucleotide sequence ID" value="NZ_CP043435.1"/>
</dbReference>
<evidence type="ECO:0000313" key="2">
    <source>
        <dbReference type="EMBL" id="QEL44451.1"/>
    </source>
</evidence>
<dbReference type="InterPro" id="IPR018964">
    <property type="entry name" value="Phage_phiJL001_Gp84_C"/>
</dbReference>
<feature type="domain" description="Bacteriophage phiJL001 Gp84 C-terminal" evidence="1">
    <location>
        <begin position="157"/>
        <end position="227"/>
    </location>
</feature>
<organism evidence="2 3">
    <name type="scientific">Campylobacter fetus subsp. venerealis NCTC 10354</name>
    <dbReference type="NCBI Taxonomy" id="983328"/>
    <lineage>
        <taxon>Bacteria</taxon>
        <taxon>Pseudomonadati</taxon>
        <taxon>Campylobacterota</taxon>
        <taxon>Epsilonproteobacteria</taxon>
        <taxon>Campylobacterales</taxon>
        <taxon>Campylobacteraceae</taxon>
        <taxon>Campylobacter</taxon>
        <taxon>Campylobacter fetus subsp. venerealis bv. venerealis</taxon>
    </lineage>
</organism>
<proteinExistence type="predicted"/>
<gene>
    <name evidence="2" type="ORF">CFVT_0470</name>
</gene>
<protein>
    <submittedName>
        <fullName evidence="2">Phage protein</fullName>
    </submittedName>
</protein>
<sequence length="234" mass="26478">MSEVYTFSLGAKEIIYDSDTSPITRDEINKEFDNEEANISMPLDLFPATEFRVFNPATTVWCKIVKNGVMIFYGRVAGCSFDIDAGIAKLKLITLKGMLKSKIPSRTYSRSCPFEIFSKDCKLKREDFALYLFEHDIKLDESRFKLTSPKIEAFKSGYFALGYIEFGEAKSHIVAHNDDTLELLFPIPNAFNGIIKVYPGCDKRIDTCETKFNNLVNYGGFAFVPAKNPVTEGF</sequence>
<accession>A0AAE6IXS8</accession>
<dbReference type="AlphaFoldDB" id="A0AAE6IXS8"/>
<evidence type="ECO:0000313" key="3">
    <source>
        <dbReference type="Proteomes" id="UP000322035"/>
    </source>
</evidence>
<evidence type="ECO:0000259" key="1">
    <source>
        <dbReference type="Pfam" id="PF09356"/>
    </source>
</evidence>
<dbReference type="EMBL" id="CP043435">
    <property type="protein sequence ID" value="QEL44451.1"/>
    <property type="molecule type" value="Genomic_DNA"/>
</dbReference>
<dbReference type="Pfam" id="PF09356">
    <property type="entry name" value="Phage_BR0599"/>
    <property type="match status" value="1"/>
</dbReference>
<name>A0AAE6IXS8_CAMFE</name>
<reference evidence="2 3" key="1">
    <citation type="submission" date="2019-08" db="EMBL/GenBank/DDBJ databases">
        <title>Complete genomes of the Campylobacter fetus subsp. venerealis, Campylobacter lari subsp. concheus, Campylobacter sputorum bv. sputorum and Campylobacter volucris type strains.</title>
        <authorList>
            <person name="Miller W.G."/>
            <person name="Yee E."/>
        </authorList>
    </citation>
    <scope>NUCLEOTIDE SEQUENCE [LARGE SCALE GENOMIC DNA]</scope>
    <source>
        <strain evidence="2 3">NCTC 10354</strain>
    </source>
</reference>